<dbReference type="OrthoDB" id="9790678at2"/>
<dbReference type="NCBIfam" id="NF006671">
    <property type="entry name" value="PRK09219.1"/>
    <property type="match status" value="1"/>
</dbReference>
<evidence type="ECO:0000256" key="3">
    <source>
        <dbReference type="ARBA" id="ARBA00022679"/>
    </source>
</evidence>
<gene>
    <name evidence="5" type="primary">xpt</name>
    <name evidence="8" type="ORF">K1I37_05960</name>
</gene>
<organism evidence="8 9">
    <name type="scientific">Alicyclobacillus acidoterrestris (strain ATCC 49025 / DSM 3922 / CIP 106132 / NCIMB 13137 / GD3B)</name>
    <dbReference type="NCBI Taxonomy" id="1356854"/>
    <lineage>
        <taxon>Bacteria</taxon>
        <taxon>Bacillati</taxon>
        <taxon>Bacillota</taxon>
        <taxon>Bacilli</taxon>
        <taxon>Bacillales</taxon>
        <taxon>Alicyclobacillaceae</taxon>
        <taxon>Alicyclobacillus</taxon>
    </lineage>
</organism>
<feature type="binding site" evidence="5">
    <location>
        <position position="20"/>
    </location>
    <ligand>
        <name>xanthine</name>
        <dbReference type="ChEBI" id="CHEBI:17712"/>
    </ligand>
</feature>
<keyword evidence="1 5" id="KW-0963">Cytoplasm</keyword>
<dbReference type="HAMAP" id="MF_01184">
    <property type="entry name" value="XPRTase"/>
    <property type="match status" value="1"/>
</dbReference>
<dbReference type="GO" id="GO:0006166">
    <property type="term" value="P:purine ribonucleoside salvage"/>
    <property type="evidence" value="ECO:0007669"/>
    <property type="project" value="UniProtKB-KW"/>
</dbReference>
<evidence type="ECO:0000313" key="9">
    <source>
        <dbReference type="Proteomes" id="UP000829401"/>
    </source>
</evidence>
<dbReference type="GO" id="GO:0005737">
    <property type="term" value="C:cytoplasm"/>
    <property type="evidence" value="ECO:0007669"/>
    <property type="project" value="UniProtKB-SubCell"/>
</dbReference>
<evidence type="ECO:0000313" key="8">
    <source>
        <dbReference type="EMBL" id="UNO50781.1"/>
    </source>
</evidence>
<evidence type="ECO:0000256" key="5">
    <source>
        <dbReference type="HAMAP-Rule" id="MF_01184"/>
    </source>
</evidence>
<protein>
    <recommendedName>
        <fullName evidence="5 6">Xanthine phosphoribosyltransferase</fullName>
        <shortName evidence="5">XPRTase</shortName>
        <ecNumber evidence="5 6">2.4.2.22</ecNumber>
    </recommendedName>
</protein>
<dbReference type="Pfam" id="PF00156">
    <property type="entry name" value="Pribosyltran"/>
    <property type="match status" value="1"/>
</dbReference>
<dbReference type="InterPro" id="IPR010079">
    <property type="entry name" value="Xanthine_PRibTrfase"/>
</dbReference>
<keyword evidence="2 5" id="KW-0328">Glycosyltransferase</keyword>
<evidence type="ECO:0000256" key="6">
    <source>
        <dbReference type="NCBIfam" id="TIGR01744"/>
    </source>
</evidence>
<dbReference type="InterPro" id="IPR029057">
    <property type="entry name" value="PRTase-like"/>
</dbReference>
<dbReference type="SUPFAM" id="SSF53271">
    <property type="entry name" value="PRTase-like"/>
    <property type="match status" value="1"/>
</dbReference>
<feature type="domain" description="Phosphoribosyltransferase" evidence="7">
    <location>
        <begin position="31"/>
        <end position="157"/>
    </location>
</feature>
<dbReference type="CDD" id="cd06223">
    <property type="entry name" value="PRTases_typeI"/>
    <property type="match status" value="1"/>
</dbReference>
<dbReference type="PANTHER" id="PTHR43864:SF1">
    <property type="entry name" value="XANTHINE PHOSPHORIBOSYLTRANSFERASE"/>
    <property type="match status" value="1"/>
</dbReference>
<evidence type="ECO:0000259" key="7">
    <source>
        <dbReference type="Pfam" id="PF00156"/>
    </source>
</evidence>
<evidence type="ECO:0000256" key="2">
    <source>
        <dbReference type="ARBA" id="ARBA00022676"/>
    </source>
</evidence>
<comment type="function">
    <text evidence="5">Converts the preformed base xanthine, a product of nucleic acid breakdown, to xanthosine 5'-monophosphate (XMP), so it can be reused for RNA or DNA synthesis.</text>
</comment>
<dbReference type="InterPro" id="IPR000836">
    <property type="entry name" value="PRTase_dom"/>
</dbReference>
<dbReference type="GO" id="GO:0032265">
    <property type="term" value="P:XMP salvage"/>
    <property type="evidence" value="ECO:0007669"/>
    <property type="project" value="UniProtKB-UniRule"/>
</dbReference>
<accession>A0A9E7D007</accession>
<name>A0A9E7D007_ALIAG</name>
<dbReference type="GO" id="GO:0000310">
    <property type="term" value="F:xanthine phosphoribosyltransferase activity"/>
    <property type="evidence" value="ECO:0007669"/>
    <property type="project" value="UniProtKB-UniRule"/>
</dbReference>
<keyword evidence="9" id="KW-1185">Reference proteome</keyword>
<dbReference type="NCBIfam" id="TIGR01744">
    <property type="entry name" value="XPRTase"/>
    <property type="match status" value="1"/>
</dbReference>
<keyword evidence="4 5" id="KW-0660">Purine salvage</keyword>
<reference evidence="9" key="1">
    <citation type="journal article" date="2022" name="G3 (Bethesda)">
        <title>Unveiling the complete genome sequence of Alicyclobacillus acidoterrestris DSM 3922T, a taint-producing strain.</title>
        <authorList>
            <person name="Leonardo I.C."/>
            <person name="Barreto Crespo M.T."/>
            <person name="Gaspar F.B."/>
        </authorList>
    </citation>
    <scope>NUCLEOTIDE SEQUENCE [LARGE SCALE GENOMIC DNA]</scope>
    <source>
        <strain evidence="9">DSM 3922</strain>
    </source>
</reference>
<dbReference type="KEGG" id="aaco:K1I37_05960"/>
<dbReference type="GO" id="GO:0046110">
    <property type="term" value="P:xanthine metabolic process"/>
    <property type="evidence" value="ECO:0007669"/>
    <property type="project" value="UniProtKB-UniRule"/>
</dbReference>
<dbReference type="AlphaFoldDB" id="A0A9E7D007"/>
<evidence type="ECO:0000256" key="4">
    <source>
        <dbReference type="ARBA" id="ARBA00022726"/>
    </source>
</evidence>
<comment type="subunit">
    <text evidence="5">Homodimer.</text>
</comment>
<dbReference type="EC" id="2.4.2.22" evidence="5 6"/>
<feature type="binding site" evidence="5">
    <location>
        <position position="27"/>
    </location>
    <ligand>
        <name>xanthine</name>
        <dbReference type="ChEBI" id="CHEBI:17712"/>
    </ligand>
</feature>
<comment type="similarity">
    <text evidence="5">Belongs to the purine/pyrimidine phosphoribosyltransferase family. Xpt subfamily.</text>
</comment>
<dbReference type="RefSeq" id="WP_031218111.1">
    <property type="nucleotide sequence ID" value="NZ_AURB01000093.1"/>
</dbReference>
<feature type="binding site" evidence="5">
    <location>
        <position position="156"/>
    </location>
    <ligand>
        <name>xanthine</name>
        <dbReference type="ChEBI" id="CHEBI:17712"/>
    </ligand>
</feature>
<feature type="binding site" evidence="5">
    <location>
        <begin position="128"/>
        <end position="132"/>
    </location>
    <ligand>
        <name>5-phospho-alpha-D-ribose 1-diphosphate</name>
        <dbReference type="ChEBI" id="CHEBI:58017"/>
    </ligand>
</feature>
<comment type="catalytic activity">
    <reaction evidence="5">
        <text>XMP + diphosphate = xanthine + 5-phospho-alpha-D-ribose 1-diphosphate</text>
        <dbReference type="Rhea" id="RHEA:10800"/>
        <dbReference type="ChEBI" id="CHEBI:17712"/>
        <dbReference type="ChEBI" id="CHEBI:33019"/>
        <dbReference type="ChEBI" id="CHEBI:57464"/>
        <dbReference type="ChEBI" id="CHEBI:58017"/>
        <dbReference type="EC" id="2.4.2.22"/>
    </reaction>
</comment>
<evidence type="ECO:0000256" key="1">
    <source>
        <dbReference type="ARBA" id="ARBA00022490"/>
    </source>
</evidence>
<keyword evidence="3 5" id="KW-0808">Transferase</keyword>
<dbReference type="InterPro" id="IPR050118">
    <property type="entry name" value="Pur/Pyrimidine_PRTase"/>
</dbReference>
<sequence>MKELQAYIRREGVVLSEHVLKVNSFLNHQVNPSLVMSIGENFAARFRGEDITKVMTVEASGIHFAFATALSMGVPFIYAKKTKAITQDNGVYTASTYSFTRQQTYQITVSKDFLSSADRVLIIDDILAEGASVKGLREIIDAAGAKLMGVGVVIEKSFQSGRKSLDEAGIPVHALARIAAMSPDEGITFLED</sequence>
<dbReference type="EMBL" id="CP080467">
    <property type="protein sequence ID" value="UNO50781.1"/>
    <property type="molecule type" value="Genomic_DNA"/>
</dbReference>
<dbReference type="Gene3D" id="3.40.50.2020">
    <property type="match status" value="1"/>
</dbReference>
<comment type="subcellular location">
    <subcellularLocation>
        <location evidence="5">Cytoplasm</location>
    </subcellularLocation>
</comment>
<dbReference type="Proteomes" id="UP000829401">
    <property type="component" value="Chromosome"/>
</dbReference>
<proteinExistence type="inferred from homology"/>
<comment type="pathway">
    <text evidence="5">Purine metabolism; XMP biosynthesis via salvage pathway; XMP from xanthine: step 1/1.</text>
</comment>
<dbReference type="PANTHER" id="PTHR43864">
    <property type="entry name" value="HYPOXANTHINE/GUANINE PHOSPHORIBOSYLTRANSFERASE"/>
    <property type="match status" value="1"/>
</dbReference>